<dbReference type="GO" id="GO:0005829">
    <property type="term" value="C:cytosol"/>
    <property type="evidence" value="ECO:0007669"/>
    <property type="project" value="TreeGrafter"/>
</dbReference>
<keyword evidence="3 5" id="KW-0418">Kinase</keyword>
<gene>
    <name evidence="5" type="ORF">MNBD_CHLOROFLEXI01-5031</name>
</gene>
<keyword evidence="2 5" id="KW-0808">Transferase</keyword>
<name>A0A3B0VKT3_9ZZZZ</name>
<evidence type="ECO:0000256" key="3">
    <source>
        <dbReference type="ARBA" id="ARBA00022777"/>
    </source>
</evidence>
<dbReference type="GO" id="GO:0019546">
    <property type="term" value="P:L-arginine deiminase pathway"/>
    <property type="evidence" value="ECO:0007669"/>
    <property type="project" value="TreeGrafter"/>
</dbReference>
<dbReference type="PANTHER" id="PTHR30409:SF1">
    <property type="entry name" value="CARBAMATE KINASE-RELATED"/>
    <property type="match status" value="1"/>
</dbReference>
<organism evidence="5">
    <name type="scientific">hydrothermal vent metagenome</name>
    <dbReference type="NCBI Taxonomy" id="652676"/>
    <lineage>
        <taxon>unclassified sequences</taxon>
        <taxon>metagenomes</taxon>
        <taxon>ecological metagenomes</taxon>
    </lineage>
</organism>
<reference evidence="5" key="1">
    <citation type="submission" date="2018-06" db="EMBL/GenBank/DDBJ databases">
        <authorList>
            <person name="Zhirakovskaya E."/>
        </authorList>
    </citation>
    <scope>NUCLEOTIDE SEQUENCE</scope>
</reference>
<evidence type="ECO:0000256" key="1">
    <source>
        <dbReference type="ARBA" id="ARBA00011066"/>
    </source>
</evidence>
<evidence type="ECO:0000313" key="5">
    <source>
        <dbReference type="EMBL" id="VAW43531.1"/>
    </source>
</evidence>
<evidence type="ECO:0000259" key="4">
    <source>
        <dbReference type="Pfam" id="PF00696"/>
    </source>
</evidence>
<dbReference type="PANTHER" id="PTHR30409">
    <property type="entry name" value="CARBAMATE KINASE"/>
    <property type="match status" value="1"/>
</dbReference>
<comment type="similarity">
    <text evidence="1">Belongs to the carbamate kinase family.</text>
</comment>
<dbReference type="SUPFAM" id="SSF53633">
    <property type="entry name" value="Carbamate kinase-like"/>
    <property type="match status" value="1"/>
</dbReference>
<dbReference type="GO" id="GO:0008804">
    <property type="term" value="F:carbamate kinase activity"/>
    <property type="evidence" value="ECO:0007669"/>
    <property type="project" value="UniProtKB-EC"/>
</dbReference>
<sequence>MPRTALVAIGGNSLITDKNNPDLPHQWDAVRETCRHLADMVEDGWRLVITHGNGPQVGYILRRNELAAHEVHTTPLDIIVADTQGSIGYMLQQALRNELFSRNRQEPVVSVVTQVLVNADDPAFQMPSKPI</sequence>
<protein>
    <submittedName>
        <fullName evidence="5">Carbamate kinase</fullName>
        <ecNumber evidence="5">2.7.2.2</ecNumber>
    </submittedName>
</protein>
<dbReference type="InterPro" id="IPR036393">
    <property type="entry name" value="AceGlu_kinase-like_sf"/>
</dbReference>
<dbReference type="InterPro" id="IPR001048">
    <property type="entry name" value="Asp/Glu/Uridylate_kinase"/>
</dbReference>
<dbReference type="PRINTS" id="PR01469">
    <property type="entry name" value="CARBMTKINASE"/>
</dbReference>
<dbReference type="Gene3D" id="3.40.1160.10">
    <property type="entry name" value="Acetylglutamate kinase-like"/>
    <property type="match status" value="1"/>
</dbReference>
<dbReference type="EMBL" id="UOEU01001103">
    <property type="protein sequence ID" value="VAW43531.1"/>
    <property type="molecule type" value="Genomic_DNA"/>
</dbReference>
<dbReference type="Pfam" id="PF00696">
    <property type="entry name" value="AA_kinase"/>
    <property type="match status" value="1"/>
</dbReference>
<dbReference type="InterPro" id="IPR003964">
    <property type="entry name" value="Carb_kinase"/>
</dbReference>
<evidence type="ECO:0000256" key="2">
    <source>
        <dbReference type="ARBA" id="ARBA00022679"/>
    </source>
</evidence>
<dbReference type="AlphaFoldDB" id="A0A3B0VKT3"/>
<feature type="domain" description="Aspartate/glutamate/uridylate kinase" evidence="4">
    <location>
        <begin position="4"/>
        <end position="111"/>
    </location>
</feature>
<feature type="non-terminal residue" evidence="5">
    <location>
        <position position="131"/>
    </location>
</feature>
<accession>A0A3B0VKT3</accession>
<dbReference type="EC" id="2.7.2.2" evidence="5"/>
<proteinExistence type="inferred from homology"/>